<protein>
    <submittedName>
        <fullName evidence="1">Uncharacterized protein</fullName>
    </submittedName>
</protein>
<gene>
    <name evidence="1" type="ORF">CA615_02110</name>
</gene>
<accession>A0A328PZU5</accession>
<proteinExistence type="predicted"/>
<dbReference type="AlphaFoldDB" id="A0A328PZU5"/>
<evidence type="ECO:0000313" key="1">
    <source>
        <dbReference type="EMBL" id="RAP03501.1"/>
    </source>
</evidence>
<sequence length="65" mass="7576">MVKVLKIIDKIESPKIAKTAKIAVDDIVKYHDDYYEFLFGESFGNKIKEDVEPYLNGSKHIWGWT</sequence>
<dbReference type="Proteomes" id="UP000248557">
    <property type="component" value="Unassembled WGS sequence"/>
</dbReference>
<dbReference type="RefSeq" id="WP_048059691.1">
    <property type="nucleotide sequence ID" value="NZ_LR698975.1"/>
</dbReference>
<organism evidence="1 2">
    <name type="scientific">Methanosphaera stadtmanae</name>
    <dbReference type="NCBI Taxonomy" id="2317"/>
    <lineage>
        <taxon>Archaea</taxon>
        <taxon>Methanobacteriati</taxon>
        <taxon>Methanobacteriota</taxon>
        <taxon>Methanomada group</taxon>
        <taxon>Methanobacteria</taxon>
        <taxon>Methanobacteriales</taxon>
        <taxon>Methanobacteriaceae</taxon>
        <taxon>Methanosphaera</taxon>
    </lineage>
</organism>
<dbReference type="GeneID" id="24780866"/>
<name>A0A328PZU5_9EURY</name>
<comment type="caution">
    <text evidence="1">The sequence shown here is derived from an EMBL/GenBank/DDBJ whole genome shotgun (WGS) entry which is preliminary data.</text>
</comment>
<dbReference type="EMBL" id="NGJK01000021">
    <property type="protein sequence ID" value="RAP03501.1"/>
    <property type="molecule type" value="Genomic_DNA"/>
</dbReference>
<reference evidence="1 2" key="1">
    <citation type="submission" date="2017-05" db="EMBL/GenBank/DDBJ databases">
        <title>Host range expansion of the Methanosphaera genus to humans and monogastric animals involves recent and extensive reduction in genome content.</title>
        <authorList>
            <person name="Hoedt E.C."/>
            <person name="Volmer J.G."/>
            <person name="Parks D.H."/>
            <person name="Rosewarne C.P."/>
            <person name="Denman S.E."/>
            <person name="Mcsweeney C.S."/>
            <person name="O Cuiv P."/>
            <person name="Hugenholtz P."/>
            <person name="Tyson G.W."/>
            <person name="Morrison M."/>
        </authorList>
    </citation>
    <scope>NUCLEOTIDE SEQUENCE [LARGE SCALE GENOMIC DNA]</scope>
    <source>
        <strain evidence="1 2">PA5</strain>
    </source>
</reference>
<evidence type="ECO:0000313" key="2">
    <source>
        <dbReference type="Proteomes" id="UP000248557"/>
    </source>
</evidence>